<evidence type="ECO:0000256" key="11">
    <source>
        <dbReference type="SAM" id="MobiDB-lite"/>
    </source>
</evidence>
<evidence type="ECO:0000256" key="1">
    <source>
        <dbReference type="ARBA" id="ARBA00004571"/>
    </source>
</evidence>
<keyword evidence="9" id="KW-0472">Membrane</keyword>
<keyword evidence="2" id="KW-0813">Transport</keyword>
<evidence type="ECO:0000256" key="7">
    <source>
        <dbReference type="ARBA" id="ARBA00023065"/>
    </source>
</evidence>
<keyword evidence="12" id="KW-0732">Signal</keyword>
<protein>
    <submittedName>
        <fullName evidence="14">TonB-dependent receptor plug domain-containing protein</fullName>
    </submittedName>
</protein>
<evidence type="ECO:0000256" key="9">
    <source>
        <dbReference type="ARBA" id="ARBA00023136"/>
    </source>
</evidence>
<evidence type="ECO:0000256" key="6">
    <source>
        <dbReference type="ARBA" id="ARBA00023004"/>
    </source>
</evidence>
<gene>
    <name evidence="14" type="ORF">F2P44_21280</name>
</gene>
<sequence>MLFPTTRTLMSLAVASAFGCALLPGQAQTAGSAADNTAPANNDPDQIQEVKVTATRHSTSLLRTPLAVTALSQDPLTRKGAQSLRDLAGDIPNVVIENTGLDSAVQITIRGITSTNFTETGDPAVGFHVDGLYSPRPQGAQAPMFDIGQRKCCAARKARCSAAIRPAATSTSSRPSLTSAATTARPTSSLATTTGSRPASSRMSPSTTCWPCAPHTC</sequence>
<feature type="signal peptide" evidence="12">
    <location>
        <begin position="1"/>
        <end position="29"/>
    </location>
</feature>
<keyword evidence="7" id="KW-0406">Ion transport</keyword>
<evidence type="ECO:0000313" key="15">
    <source>
        <dbReference type="Proteomes" id="UP000621455"/>
    </source>
</evidence>
<feature type="region of interest" description="Disordered" evidence="11">
    <location>
        <begin position="165"/>
        <end position="207"/>
    </location>
</feature>
<dbReference type="PROSITE" id="PS51257">
    <property type="entry name" value="PROKAR_LIPOPROTEIN"/>
    <property type="match status" value="1"/>
</dbReference>
<evidence type="ECO:0000256" key="8">
    <source>
        <dbReference type="ARBA" id="ARBA00023077"/>
    </source>
</evidence>
<keyword evidence="5" id="KW-0812">Transmembrane</keyword>
<accession>A0ABX0NHA6</accession>
<keyword evidence="8" id="KW-0798">TonB box</keyword>
<keyword evidence="4" id="KW-0410">Iron transport</keyword>
<keyword evidence="14" id="KW-0675">Receptor</keyword>
<evidence type="ECO:0000256" key="2">
    <source>
        <dbReference type="ARBA" id="ARBA00022448"/>
    </source>
</evidence>
<dbReference type="EMBL" id="WHJG01000025">
    <property type="protein sequence ID" value="NHZ81788.1"/>
    <property type="molecule type" value="Genomic_DNA"/>
</dbReference>
<keyword evidence="10" id="KW-0998">Cell outer membrane</keyword>
<feature type="domain" description="TonB-dependent receptor plug" evidence="13">
    <location>
        <begin position="62"/>
        <end position="144"/>
    </location>
</feature>
<dbReference type="PANTHER" id="PTHR32552:SF81">
    <property type="entry name" value="TONB-DEPENDENT OUTER MEMBRANE RECEPTOR"/>
    <property type="match status" value="1"/>
</dbReference>
<keyword evidence="15" id="KW-1185">Reference proteome</keyword>
<dbReference type="PANTHER" id="PTHR32552">
    <property type="entry name" value="FERRICHROME IRON RECEPTOR-RELATED"/>
    <property type="match status" value="1"/>
</dbReference>
<dbReference type="InterPro" id="IPR012910">
    <property type="entry name" value="Plug_dom"/>
</dbReference>
<organism evidence="14 15">
    <name type="scientific">Massilia frigida</name>
    <dbReference type="NCBI Taxonomy" id="2609281"/>
    <lineage>
        <taxon>Bacteria</taxon>
        <taxon>Pseudomonadati</taxon>
        <taxon>Pseudomonadota</taxon>
        <taxon>Betaproteobacteria</taxon>
        <taxon>Burkholderiales</taxon>
        <taxon>Oxalobacteraceae</taxon>
        <taxon>Telluria group</taxon>
        <taxon>Massilia</taxon>
    </lineage>
</organism>
<dbReference type="SUPFAM" id="SSF56935">
    <property type="entry name" value="Porins"/>
    <property type="match status" value="1"/>
</dbReference>
<comment type="subcellular location">
    <subcellularLocation>
        <location evidence="1">Cell outer membrane</location>
        <topology evidence="1">Multi-pass membrane protein</topology>
    </subcellularLocation>
</comment>
<keyword evidence="6" id="KW-0408">Iron</keyword>
<reference evidence="14 15" key="1">
    <citation type="submission" date="2019-10" db="EMBL/GenBank/DDBJ databases">
        <title>Taxonomy of Antarctic Massilia spp.: description of Massilia rubra sp. nov., Massilia aquatica sp. nov., Massilia mucilaginosa sp. nov., Massilia frigida sp. nov. isolated from streams, lakes and regoliths.</title>
        <authorList>
            <person name="Holochova P."/>
            <person name="Sedlacek I."/>
            <person name="Kralova S."/>
            <person name="Maslanova I."/>
            <person name="Busse H.-J."/>
            <person name="Stankova E."/>
            <person name="Vrbovska V."/>
            <person name="Kovarovic V."/>
            <person name="Bartak M."/>
            <person name="Svec P."/>
            <person name="Pantucek R."/>
        </authorList>
    </citation>
    <scope>NUCLEOTIDE SEQUENCE [LARGE SCALE GENOMIC DNA]</scope>
    <source>
        <strain evidence="14 15">CCM 8695</strain>
    </source>
</reference>
<proteinExistence type="predicted"/>
<dbReference type="Pfam" id="PF07715">
    <property type="entry name" value="Plug"/>
    <property type="match status" value="1"/>
</dbReference>
<evidence type="ECO:0000259" key="13">
    <source>
        <dbReference type="Pfam" id="PF07715"/>
    </source>
</evidence>
<evidence type="ECO:0000256" key="3">
    <source>
        <dbReference type="ARBA" id="ARBA00022452"/>
    </source>
</evidence>
<dbReference type="Gene3D" id="2.40.170.20">
    <property type="entry name" value="TonB-dependent receptor, beta-barrel domain"/>
    <property type="match status" value="1"/>
</dbReference>
<dbReference type="InterPro" id="IPR039426">
    <property type="entry name" value="TonB-dep_rcpt-like"/>
</dbReference>
<evidence type="ECO:0000256" key="5">
    <source>
        <dbReference type="ARBA" id="ARBA00022692"/>
    </source>
</evidence>
<comment type="caution">
    <text evidence="14">The sequence shown here is derived from an EMBL/GenBank/DDBJ whole genome shotgun (WGS) entry which is preliminary data.</text>
</comment>
<dbReference type="Proteomes" id="UP000621455">
    <property type="component" value="Unassembled WGS sequence"/>
</dbReference>
<evidence type="ECO:0000256" key="4">
    <source>
        <dbReference type="ARBA" id="ARBA00022496"/>
    </source>
</evidence>
<evidence type="ECO:0000256" key="12">
    <source>
        <dbReference type="SAM" id="SignalP"/>
    </source>
</evidence>
<feature type="compositionally biased region" description="Polar residues" evidence="11">
    <location>
        <begin position="195"/>
        <end position="207"/>
    </location>
</feature>
<dbReference type="InterPro" id="IPR036942">
    <property type="entry name" value="Beta-barrel_TonB_sf"/>
</dbReference>
<feature type="chain" id="PRO_5045814028" evidence="12">
    <location>
        <begin position="30"/>
        <end position="217"/>
    </location>
</feature>
<evidence type="ECO:0000313" key="14">
    <source>
        <dbReference type="EMBL" id="NHZ81788.1"/>
    </source>
</evidence>
<feature type="compositionally biased region" description="Low complexity" evidence="11">
    <location>
        <begin position="165"/>
        <end position="194"/>
    </location>
</feature>
<evidence type="ECO:0000256" key="10">
    <source>
        <dbReference type="ARBA" id="ARBA00023237"/>
    </source>
</evidence>
<keyword evidence="3" id="KW-1134">Transmembrane beta strand</keyword>
<name>A0ABX0NHA6_9BURK</name>